<dbReference type="RefSeq" id="WP_369058816.1">
    <property type="nucleotide sequence ID" value="NZ_CP158375.1"/>
</dbReference>
<keyword evidence="1" id="KW-0812">Transmembrane</keyword>
<gene>
    <name evidence="2" type="ORF">ABOZ73_14335</name>
</gene>
<evidence type="ECO:0000256" key="1">
    <source>
        <dbReference type="SAM" id="Phobius"/>
    </source>
</evidence>
<dbReference type="AlphaFoldDB" id="A0AB39KQH6"/>
<sequence length="100" mass="10847">MSDKPSRLPRLARQIAFFAAAGLLLFVVVFLLTANWGRGEANVSGKCRDAVGMAAYSIDGWQAIKDSCTASELSALTAEFQANGVSTEHIELSRRMQQAR</sequence>
<proteinExistence type="predicted"/>
<organism evidence="2">
    <name type="scientific">Caulobacter sp. 73W</name>
    <dbReference type="NCBI Taxonomy" id="3161137"/>
    <lineage>
        <taxon>Bacteria</taxon>
        <taxon>Pseudomonadati</taxon>
        <taxon>Pseudomonadota</taxon>
        <taxon>Alphaproteobacteria</taxon>
        <taxon>Caulobacterales</taxon>
        <taxon>Caulobacteraceae</taxon>
        <taxon>Caulobacter</taxon>
    </lineage>
</organism>
<dbReference type="EMBL" id="CP158375">
    <property type="protein sequence ID" value="XDO95960.1"/>
    <property type="molecule type" value="Genomic_DNA"/>
</dbReference>
<keyword evidence="1" id="KW-1133">Transmembrane helix</keyword>
<feature type="transmembrane region" description="Helical" evidence="1">
    <location>
        <begin position="15"/>
        <end position="36"/>
    </location>
</feature>
<name>A0AB39KQH6_9CAUL</name>
<reference evidence="2" key="1">
    <citation type="submission" date="2024-06" db="EMBL/GenBank/DDBJ databases">
        <title>Caulobacter inopinatus, sp. nov.</title>
        <authorList>
            <person name="Donachie S.P."/>
        </authorList>
    </citation>
    <scope>NUCLEOTIDE SEQUENCE</scope>
    <source>
        <strain evidence="2">73W</strain>
    </source>
</reference>
<evidence type="ECO:0000313" key="2">
    <source>
        <dbReference type="EMBL" id="XDO95960.1"/>
    </source>
</evidence>
<accession>A0AB39KQH6</accession>
<protein>
    <submittedName>
        <fullName evidence="2">Uncharacterized protein</fullName>
    </submittedName>
</protein>
<keyword evidence="1" id="KW-0472">Membrane</keyword>